<evidence type="ECO:0000259" key="11">
    <source>
        <dbReference type="PROSITE" id="PS51987"/>
    </source>
</evidence>
<dbReference type="SMART" id="SM01230">
    <property type="entry name" value="Gln-synt_C"/>
    <property type="match status" value="1"/>
</dbReference>
<dbReference type="EMBL" id="JAAQPH010000008">
    <property type="protein sequence ID" value="NIA69258.1"/>
    <property type="molecule type" value="Genomic_DNA"/>
</dbReference>
<dbReference type="AlphaFoldDB" id="A0A967EXJ8"/>
<name>A0A967EXJ8_9PROT</name>
<dbReference type="GO" id="GO:0006542">
    <property type="term" value="P:glutamine biosynthetic process"/>
    <property type="evidence" value="ECO:0007669"/>
    <property type="project" value="InterPro"/>
</dbReference>
<dbReference type="SUPFAM" id="SSF55931">
    <property type="entry name" value="Glutamine synthetase/guanido kinase"/>
    <property type="match status" value="1"/>
</dbReference>
<dbReference type="GO" id="GO:0042402">
    <property type="term" value="P:biogenic amine catabolic process"/>
    <property type="evidence" value="ECO:0007669"/>
    <property type="project" value="UniProtKB-ARBA"/>
</dbReference>
<dbReference type="GO" id="GO:0005524">
    <property type="term" value="F:ATP binding"/>
    <property type="evidence" value="ECO:0007669"/>
    <property type="project" value="UniProtKB-KW"/>
</dbReference>
<gene>
    <name evidence="12" type="ORF">HBA54_11715</name>
</gene>
<dbReference type="PANTHER" id="PTHR43785">
    <property type="entry name" value="GAMMA-GLUTAMYLPUTRESCINE SYNTHETASE"/>
    <property type="match status" value="1"/>
</dbReference>
<comment type="cofactor">
    <cofactor evidence="1">
        <name>Mg(2+)</name>
        <dbReference type="ChEBI" id="CHEBI:18420"/>
    </cofactor>
</comment>
<dbReference type="GO" id="GO:0006576">
    <property type="term" value="P:biogenic amine metabolic process"/>
    <property type="evidence" value="ECO:0007669"/>
    <property type="project" value="UniProtKB-ARBA"/>
</dbReference>
<evidence type="ECO:0000256" key="2">
    <source>
        <dbReference type="ARBA" id="ARBA00003117"/>
    </source>
</evidence>
<dbReference type="SUPFAM" id="SSF54368">
    <property type="entry name" value="Glutamine synthetase, N-terminal domain"/>
    <property type="match status" value="1"/>
</dbReference>
<dbReference type="PROSITE" id="PS51986">
    <property type="entry name" value="GS_BETA_GRASP"/>
    <property type="match status" value="1"/>
</dbReference>
<accession>A0A967EXJ8</accession>
<dbReference type="Gene3D" id="3.30.590.10">
    <property type="entry name" value="Glutamine synthetase/guanido kinase, catalytic domain"/>
    <property type="match status" value="1"/>
</dbReference>
<dbReference type="InterPro" id="IPR008147">
    <property type="entry name" value="Gln_synt_N"/>
</dbReference>
<dbReference type="PROSITE" id="PS51987">
    <property type="entry name" value="GS_CATALYTIC"/>
    <property type="match status" value="1"/>
</dbReference>
<dbReference type="InterPro" id="IPR014746">
    <property type="entry name" value="Gln_synth/guanido_kin_cat_dom"/>
</dbReference>
<comment type="similarity">
    <text evidence="3 8 9">Belongs to the glutamine synthetase family.</text>
</comment>
<dbReference type="FunFam" id="3.30.590.10:FF:000005">
    <property type="entry name" value="Probable glutamine synthetase"/>
    <property type="match status" value="1"/>
</dbReference>
<proteinExistence type="inferred from homology"/>
<evidence type="ECO:0000313" key="13">
    <source>
        <dbReference type="Proteomes" id="UP000761264"/>
    </source>
</evidence>
<keyword evidence="5" id="KW-0547">Nucleotide-binding</keyword>
<dbReference type="InterPro" id="IPR008146">
    <property type="entry name" value="Gln_synth_cat_dom"/>
</dbReference>
<evidence type="ECO:0000256" key="7">
    <source>
        <dbReference type="ARBA" id="ARBA00023231"/>
    </source>
</evidence>
<comment type="function">
    <text evidence="2">Catalyzes the ATP-dependent biosynthesis of glutamine from glutamate and ammonia.</text>
</comment>
<evidence type="ECO:0000259" key="10">
    <source>
        <dbReference type="PROSITE" id="PS51986"/>
    </source>
</evidence>
<dbReference type="Gene3D" id="3.10.20.70">
    <property type="entry name" value="Glutamine synthetase, N-terminal domain"/>
    <property type="match status" value="1"/>
</dbReference>
<organism evidence="12 13">
    <name type="scientific">Pelagibius litoralis</name>
    <dbReference type="NCBI Taxonomy" id="374515"/>
    <lineage>
        <taxon>Bacteria</taxon>
        <taxon>Pseudomonadati</taxon>
        <taxon>Pseudomonadota</taxon>
        <taxon>Alphaproteobacteria</taxon>
        <taxon>Rhodospirillales</taxon>
        <taxon>Rhodovibrionaceae</taxon>
        <taxon>Pelagibius</taxon>
    </lineage>
</organism>
<evidence type="ECO:0000256" key="9">
    <source>
        <dbReference type="RuleBase" id="RU000384"/>
    </source>
</evidence>
<evidence type="ECO:0000256" key="8">
    <source>
        <dbReference type="PROSITE-ProRule" id="PRU01330"/>
    </source>
</evidence>
<dbReference type="Pfam" id="PF00120">
    <property type="entry name" value="Gln-synt_C"/>
    <property type="match status" value="1"/>
</dbReference>
<feature type="domain" description="GS beta-grasp" evidence="10">
    <location>
        <begin position="17"/>
        <end position="112"/>
    </location>
</feature>
<dbReference type="InterPro" id="IPR036651">
    <property type="entry name" value="Gln_synt_N_sf"/>
</dbReference>
<evidence type="ECO:0000313" key="12">
    <source>
        <dbReference type="EMBL" id="NIA69258.1"/>
    </source>
</evidence>
<evidence type="ECO:0000256" key="5">
    <source>
        <dbReference type="ARBA" id="ARBA00022741"/>
    </source>
</evidence>
<evidence type="ECO:0000256" key="1">
    <source>
        <dbReference type="ARBA" id="ARBA00001946"/>
    </source>
</evidence>
<reference evidence="12" key="1">
    <citation type="submission" date="2020-03" db="EMBL/GenBank/DDBJ databases">
        <title>Genome of Pelagibius litoralis DSM 21314T.</title>
        <authorList>
            <person name="Wang G."/>
        </authorList>
    </citation>
    <scope>NUCLEOTIDE SEQUENCE</scope>
    <source>
        <strain evidence="12">DSM 21314</strain>
    </source>
</reference>
<keyword evidence="7" id="KW-0535">Nitrogen fixation</keyword>
<evidence type="ECO:0000256" key="6">
    <source>
        <dbReference type="ARBA" id="ARBA00022840"/>
    </source>
</evidence>
<sequence>MSGKLTLAQLKEAVAQGAIDTVLVCMVDMQGRLVGKRFQAEFFVDTAGGETHACNYLLANDIDMEPVPGYKAANWAQGYGDFVLMPDLSTLRVTPWLEGTALVLCDVLNHHGHAPVEHSPRAMLKRQVARLAAKGYKPYLASELEFYLFDETFESAHRKHYQDLKTEGYYIEDYHIFQTSKEEDVMRAIRKGLQGTGIPVENSKGEWGPGQAEVNVRYDEALTMADHHVILKNACKEIAHQKGKALSFMAKWNYELAGNSCHIHASLWDKAGKKPLFLDPKAPHGMSKLMRQFVAGQLKYADDITYFLAPYINSYKRFQAGTFAPTKAVWSLDNRTAGFRLCGEASKAIRIECRVGGGDLNPYLAFSALLAAGLAGIEEKLDLSEPFVGDAYGGKKLRDIPKTLREAITALEKSKMLRTALGDEVVDHYVHTAKWEQLEYDRRVTDWELKRGFERS</sequence>
<evidence type="ECO:0000256" key="3">
    <source>
        <dbReference type="ARBA" id="ARBA00009897"/>
    </source>
</evidence>
<keyword evidence="6" id="KW-0067">ATP-binding</keyword>
<evidence type="ECO:0000256" key="4">
    <source>
        <dbReference type="ARBA" id="ARBA00022598"/>
    </source>
</evidence>
<keyword evidence="4" id="KW-0436">Ligase</keyword>
<protein>
    <submittedName>
        <fullName evidence="12">Glutamine synthetase</fullName>
    </submittedName>
</protein>
<dbReference type="Proteomes" id="UP000761264">
    <property type="component" value="Unassembled WGS sequence"/>
</dbReference>
<dbReference type="GO" id="GO:0004356">
    <property type="term" value="F:glutamine synthetase activity"/>
    <property type="evidence" value="ECO:0007669"/>
    <property type="project" value="InterPro"/>
</dbReference>
<dbReference type="PANTHER" id="PTHR43785:SF12">
    <property type="entry name" value="TYPE-1 GLUTAMINE SYNTHETASE 2"/>
    <property type="match status" value="1"/>
</dbReference>
<dbReference type="RefSeq" id="WP_167224695.1">
    <property type="nucleotide sequence ID" value="NZ_JAAQPH010000008.1"/>
</dbReference>
<feature type="domain" description="GS catalytic" evidence="11">
    <location>
        <begin position="120"/>
        <end position="456"/>
    </location>
</feature>
<keyword evidence="13" id="KW-1185">Reference proteome</keyword>
<comment type="caution">
    <text evidence="12">The sequence shown here is derived from an EMBL/GenBank/DDBJ whole genome shotgun (WGS) entry which is preliminary data.</text>
</comment>